<dbReference type="PANTHER" id="PTHR38479:SF2">
    <property type="entry name" value="WINGED HELIX DNA-BINDING DOMAIN-CONTAINING PROTEIN"/>
    <property type="match status" value="1"/>
</dbReference>
<dbReference type="InterPro" id="IPR009351">
    <property type="entry name" value="AlkZ-like"/>
</dbReference>
<accession>A0A952FU89</accession>
<dbReference type="EMBL" id="JAEKLZ010000402">
    <property type="protein sequence ID" value="MBW8728404.1"/>
    <property type="molecule type" value="Genomic_DNA"/>
</dbReference>
<dbReference type="Pfam" id="PF06224">
    <property type="entry name" value="AlkZ-like"/>
    <property type="match status" value="1"/>
</dbReference>
<gene>
    <name evidence="1" type="ORF">JF625_25090</name>
</gene>
<feature type="non-terminal residue" evidence="1">
    <location>
        <position position="1"/>
    </location>
</feature>
<proteinExistence type="predicted"/>
<dbReference type="AlphaFoldDB" id="A0A952FU89"/>
<evidence type="ECO:0000313" key="1">
    <source>
        <dbReference type="EMBL" id="MBW8728404.1"/>
    </source>
</evidence>
<reference evidence="1" key="1">
    <citation type="submission" date="2020-06" db="EMBL/GenBank/DDBJ databases">
        <title>Stable isotope informed genome-resolved metagenomics uncovers potential trophic interactions in rhizosphere soil.</title>
        <authorList>
            <person name="Starr E.P."/>
            <person name="Shi S."/>
            <person name="Blazewicz S.J."/>
            <person name="Koch B.J."/>
            <person name="Probst A.J."/>
            <person name="Hungate B.A."/>
            <person name="Pett-Ridge J."/>
            <person name="Firestone M.K."/>
            <person name="Banfield J.F."/>
        </authorList>
    </citation>
    <scope>NUCLEOTIDE SEQUENCE</scope>
    <source>
        <strain evidence="1">YM_69_17</strain>
    </source>
</reference>
<comment type="caution">
    <text evidence="1">The sequence shown here is derived from an EMBL/GenBank/DDBJ whole genome shotgun (WGS) entry which is preliminary data.</text>
</comment>
<dbReference type="PANTHER" id="PTHR38479">
    <property type="entry name" value="LMO0824 PROTEIN"/>
    <property type="match status" value="1"/>
</dbReference>
<protein>
    <submittedName>
        <fullName evidence="1">AlkZ family DNA glycosylase</fullName>
    </submittedName>
</protein>
<evidence type="ECO:0000313" key="2">
    <source>
        <dbReference type="Proteomes" id="UP000700706"/>
    </source>
</evidence>
<organism evidence="1 2">
    <name type="scientific">Inquilinus limosus</name>
    <dbReference type="NCBI Taxonomy" id="171674"/>
    <lineage>
        <taxon>Bacteria</taxon>
        <taxon>Pseudomonadati</taxon>
        <taxon>Pseudomonadota</taxon>
        <taxon>Alphaproteobacteria</taxon>
        <taxon>Rhodospirillales</taxon>
        <taxon>Rhodospirillaceae</taxon>
        <taxon>Inquilinus</taxon>
    </lineage>
</organism>
<sequence>TVTAAEAIERLVGMQSQSPTAPYVGLWSRLERFELEDLAALIRDRKAVRIALMRSTIHLVTARDCRALRPVLQTLQERLLMTGTPYGKQLAGLDLQAVVAAGRRLLVDQPRTVEEMGRLLQKQWPDRDAKSLSYAMRNLAPLVQVPPRGLWGLGGLPLCTTAEAWLQQSLGTDTAPEPMLLRYLAAFGPASVQDMQTWSGLTRLQPVVDALRPRLVTFRDENGRELCDLPDAPRPGPDVPAPPRFLPEYDNLLLSHAEREHVIAERHKPLVYGNFMPPVLLVDGLVRGRWKTTQARGAAVLRIEIFEPLSKPQAAAVTEEGERLLALVAEGAKSREVRIEPVA</sequence>
<dbReference type="Proteomes" id="UP000700706">
    <property type="component" value="Unassembled WGS sequence"/>
</dbReference>
<name>A0A952FU89_9PROT</name>